<dbReference type="InterPro" id="IPR007412">
    <property type="entry name" value="FlgM"/>
</dbReference>
<name>E1SLF7_FERBD</name>
<dbReference type="GO" id="GO:0044781">
    <property type="term" value="P:bacterial-type flagellum organization"/>
    <property type="evidence" value="ECO:0007669"/>
    <property type="project" value="UniProtKB-KW"/>
</dbReference>
<evidence type="ECO:0000313" key="11">
    <source>
        <dbReference type="EMBL" id="ADN76521.1"/>
    </source>
</evidence>
<keyword evidence="6" id="KW-0804">Transcription</keyword>
<dbReference type="GO" id="GO:0045892">
    <property type="term" value="P:negative regulation of DNA-templated transcription"/>
    <property type="evidence" value="ECO:0007669"/>
    <property type="project" value="InterPro"/>
</dbReference>
<keyword evidence="12" id="KW-1185">Reference proteome</keyword>
<dbReference type="AlphaFoldDB" id="E1SLF7"/>
<keyword evidence="3" id="KW-0678">Repressor</keyword>
<dbReference type="Proteomes" id="UP000006683">
    <property type="component" value="Chromosome"/>
</dbReference>
<reference evidence="11 12" key="1">
    <citation type="journal article" date="2010" name="Stand. Genomic Sci.">
        <title>Complete genome sequence of Ferrimonas balearica type strain (PAT).</title>
        <authorList>
            <person name="Nolan M."/>
            <person name="Sikorski J."/>
            <person name="Davenport K."/>
            <person name="Lucas S."/>
            <person name="Glavina Del Rio T."/>
            <person name="Tice H."/>
            <person name="Cheng J."/>
            <person name="Goodwin L."/>
            <person name="Pitluck S."/>
            <person name="Liolios K."/>
            <person name="Ivanova N."/>
            <person name="Mavromatis K."/>
            <person name="Ovchinnikova G."/>
            <person name="Pati A."/>
            <person name="Chen A."/>
            <person name="Palaniappan K."/>
            <person name="Land M."/>
            <person name="Hauser L."/>
            <person name="Chang Y."/>
            <person name="Jeffries C."/>
            <person name="Tapia R."/>
            <person name="Brettin T."/>
            <person name="Detter J."/>
            <person name="Han C."/>
            <person name="Yasawong M."/>
            <person name="Rohde M."/>
            <person name="Tindall B."/>
            <person name="Goker M."/>
            <person name="Woyke T."/>
            <person name="Bristow J."/>
            <person name="Eisen J."/>
            <person name="Markowitz V."/>
            <person name="Hugenholtz P."/>
            <person name="Kyrpides N."/>
            <person name="Klenk H."/>
            <person name="Lapidus A."/>
        </authorList>
    </citation>
    <scope>NUCLEOTIDE SEQUENCE [LARGE SCALE GENOMIC DNA]</scope>
    <source>
        <strain evidence="12">DSM 9799 / CCM 4581 / KCTC 23876 / PAT</strain>
    </source>
</reference>
<comment type="similarity">
    <text evidence="1">Belongs to the FlgM family.</text>
</comment>
<evidence type="ECO:0000313" key="12">
    <source>
        <dbReference type="Proteomes" id="UP000006683"/>
    </source>
</evidence>
<feature type="domain" description="Anti-sigma-28 factor FlgM C-terminal" evidence="10">
    <location>
        <begin position="39"/>
        <end position="89"/>
    </location>
</feature>
<protein>
    <recommendedName>
        <fullName evidence="2">Negative regulator of flagellin synthesis</fullName>
    </recommendedName>
    <alternativeName>
        <fullName evidence="8">Anti-sigma-28 factor</fullName>
    </alternativeName>
</protein>
<dbReference type="Pfam" id="PF04316">
    <property type="entry name" value="FlgM"/>
    <property type="match status" value="1"/>
</dbReference>
<evidence type="ECO:0000256" key="6">
    <source>
        <dbReference type="ARBA" id="ARBA00023163"/>
    </source>
</evidence>
<comment type="function">
    <text evidence="7">Responsible for the coupling of flagellin expression to flagellar assembly by preventing expression of the flagellin genes when a component of the middle class of proteins is defective. It negatively regulates flagellar genes by inhibiting the activity of FliA by directly binding to FliA.</text>
</comment>
<evidence type="ECO:0000256" key="2">
    <source>
        <dbReference type="ARBA" id="ARBA00017823"/>
    </source>
</evidence>
<dbReference type="STRING" id="550540.Fbal_2318"/>
<dbReference type="eggNOG" id="COG2747">
    <property type="taxonomic scope" value="Bacteria"/>
</dbReference>
<evidence type="ECO:0000256" key="9">
    <source>
        <dbReference type="SAM" id="MobiDB-lite"/>
    </source>
</evidence>
<evidence type="ECO:0000259" key="10">
    <source>
        <dbReference type="Pfam" id="PF04316"/>
    </source>
</evidence>
<dbReference type="RefSeq" id="WP_013345827.1">
    <property type="nucleotide sequence ID" value="NC_014541.1"/>
</dbReference>
<evidence type="ECO:0000256" key="5">
    <source>
        <dbReference type="ARBA" id="ARBA00023015"/>
    </source>
</evidence>
<accession>E1SLF7</accession>
<keyword evidence="4" id="KW-1005">Bacterial flagellum biogenesis</keyword>
<evidence type="ECO:0000256" key="4">
    <source>
        <dbReference type="ARBA" id="ARBA00022795"/>
    </source>
</evidence>
<evidence type="ECO:0000256" key="1">
    <source>
        <dbReference type="ARBA" id="ARBA00005322"/>
    </source>
</evidence>
<feature type="region of interest" description="Disordered" evidence="9">
    <location>
        <begin position="1"/>
        <end position="34"/>
    </location>
</feature>
<dbReference type="EMBL" id="CP002209">
    <property type="protein sequence ID" value="ADN76521.1"/>
    <property type="molecule type" value="Genomic_DNA"/>
</dbReference>
<dbReference type="HOGENOM" id="CLU_185337_0_0_6"/>
<dbReference type="NCBIfam" id="TIGR03824">
    <property type="entry name" value="FlgM_jcvi"/>
    <property type="match status" value="1"/>
</dbReference>
<gene>
    <name evidence="11" type="ordered locus">Fbal_2318</name>
</gene>
<keyword evidence="5" id="KW-0805">Transcription regulation</keyword>
<dbReference type="InterPro" id="IPR031316">
    <property type="entry name" value="FlgM_C"/>
</dbReference>
<dbReference type="GeneID" id="67182530"/>
<feature type="compositionally biased region" description="Polar residues" evidence="9">
    <location>
        <begin position="1"/>
        <end position="17"/>
    </location>
</feature>
<evidence type="ECO:0000256" key="7">
    <source>
        <dbReference type="ARBA" id="ARBA00024739"/>
    </source>
</evidence>
<evidence type="ECO:0000256" key="3">
    <source>
        <dbReference type="ARBA" id="ARBA00022491"/>
    </source>
</evidence>
<dbReference type="SUPFAM" id="SSF101498">
    <property type="entry name" value="Anti-sigma factor FlgM"/>
    <property type="match status" value="1"/>
</dbReference>
<dbReference type="KEGG" id="fbl:Fbal_2318"/>
<organism evidence="11 12">
    <name type="scientific">Ferrimonas balearica (strain DSM 9799 / CCM 4581 / KCTC 23876 / PAT)</name>
    <dbReference type="NCBI Taxonomy" id="550540"/>
    <lineage>
        <taxon>Bacteria</taxon>
        <taxon>Pseudomonadati</taxon>
        <taxon>Pseudomonadota</taxon>
        <taxon>Gammaproteobacteria</taxon>
        <taxon>Alteromonadales</taxon>
        <taxon>Ferrimonadaceae</taxon>
        <taxon>Ferrimonas</taxon>
    </lineage>
</organism>
<dbReference type="InterPro" id="IPR035890">
    <property type="entry name" value="Anti-sigma-28_factor_FlgM_sf"/>
</dbReference>
<sequence length="92" mass="10201">MMEINKLSSNYPASLATQKKPVHTPDAAPSARPQHKEAISDDWQLLEQAEQELAGLNDVDMDKVNALRNALSNGQFELNMNDLAKSMLEQHG</sequence>
<proteinExistence type="inferred from homology"/>
<evidence type="ECO:0000256" key="8">
    <source>
        <dbReference type="ARBA" id="ARBA00030117"/>
    </source>
</evidence>